<dbReference type="InterPro" id="IPR045728">
    <property type="entry name" value="DUF6082"/>
</dbReference>
<dbReference type="Proteomes" id="UP000317378">
    <property type="component" value="Unassembled WGS sequence"/>
</dbReference>
<name>A0A505DC65_9ACTN</name>
<sequence>MVTQNHGVRGLSAAAAVLALTAAGAVAALAAQRRALEGQFRDYADLLLRMETLDEERRRESRRAELIEYQRDHRNLLMKAIHDPSLLPVVDTYDRELPPETQRQYLFANALYVHALHGYRIGVLTLPELRGHIRGIFQSTKVREYWDATRHHRASLREGSEEAQIGAMVDELLQELDEAETDEWWVVGETPDE</sequence>
<dbReference type="Pfam" id="PF19560">
    <property type="entry name" value="DUF6082"/>
    <property type="match status" value="1"/>
</dbReference>
<comment type="caution">
    <text evidence="2">The sequence shown here is derived from an EMBL/GenBank/DDBJ whole genome shotgun (WGS) entry which is preliminary data.</text>
</comment>
<reference evidence="2 3" key="1">
    <citation type="submission" date="2019-06" db="EMBL/GenBank/DDBJ databases">
        <title>Streptomyces sporangiiformans sp. nov., a novel actinomycete isolated from soil in Mount Song.</title>
        <authorList>
            <person name="Han L."/>
        </authorList>
    </citation>
    <scope>NUCLEOTIDE SEQUENCE [LARGE SCALE GENOMIC DNA]</scope>
    <source>
        <strain evidence="2 3">NEAU-SSA 1</strain>
    </source>
</reference>
<proteinExistence type="predicted"/>
<evidence type="ECO:0000313" key="3">
    <source>
        <dbReference type="Proteomes" id="UP000317378"/>
    </source>
</evidence>
<evidence type="ECO:0000313" key="2">
    <source>
        <dbReference type="EMBL" id="TPQ20052.1"/>
    </source>
</evidence>
<evidence type="ECO:0008006" key="4">
    <source>
        <dbReference type="Google" id="ProtNLM"/>
    </source>
</evidence>
<feature type="chain" id="PRO_5038355562" description="Secreted protein" evidence="1">
    <location>
        <begin position="28"/>
        <end position="193"/>
    </location>
</feature>
<evidence type="ECO:0000256" key="1">
    <source>
        <dbReference type="SAM" id="SignalP"/>
    </source>
</evidence>
<dbReference type="EMBL" id="VCHX02000147">
    <property type="protein sequence ID" value="TPQ20052.1"/>
    <property type="molecule type" value="Genomic_DNA"/>
</dbReference>
<gene>
    <name evidence="2" type="ORF">FGD71_022475</name>
</gene>
<dbReference type="AlphaFoldDB" id="A0A505DC65"/>
<organism evidence="2 3">
    <name type="scientific">Streptomyces sporangiiformans</name>
    <dbReference type="NCBI Taxonomy" id="2315329"/>
    <lineage>
        <taxon>Bacteria</taxon>
        <taxon>Bacillati</taxon>
        <taxon>Actinomycetota</taxon>
        <taxon>Actinomycetes</taxon>
        <taxon>Kitasatosporales</taxon>
        <taxon>Streptomycetaceae</taxon>
        <taxon>Streptomyces</taxon>
    </lineage>
</organism>
<dbReference type="OrthoDB" id="4238512at2"/>
<keyword evidence="3" id="KW-1185">Reference proteome</keyword>
<accession>A0A505DC65</accession>
<feature type="signal peptide" evidence="1">
    <location>
        <begin position="1"/>
        <end position="27"/>
    </location>
</feature>
<protein>
    <recommendedName>
        <fullName evidence="4">Secreted protein</fullName>
    </recommendedName>
</protein>
<keyword evidence="1" id="KW-0732">Signal</keyword>